<dbReference type="AlphaFoldDB" id="A0A9J9QBD5"/>
<gene>
    <name evidence="4" type="ordered locus">Dtpsy_3173</name>
</gene>
<dbReference type="PANTHER" id="PTHR33375:SF1">
    <property type="entry name" value="CHROMOSOME-PARTITIONING PROTEIN PARB-RELATED"/>
    <property type="match status" value="1"/>
</dbReference>
<dbReference type="InterPro" id="IPR050336">
    <property type="entry name" value="Chromosome_partition/occlusion"/>
</dbReference>
<protein>
    <submittedName>
        <fullName evidence="4">ParB-like partition protein</fullName>
    </submittedName>
</protein>
<dbReference type="InterPro" id="IPR011111">
    <property type="entry name" value="Plasmid_RepB"/>
</dbReference>
<name>A0A9J9QBD5_ACIET</name>
<comment type="similarity">
    <text evidence="1">Belongs to the ParB family.</text>
</comment>
<dbReference type="SMART" id="SM00470">
    <property type="entry name" value="ParB"/>
    <property type="match status" value="1"/>
</dbReference>
<feature type="region of interest" description="Disordered" evidence="2">
    <location>
        <begin position="213"/>
        <end position="236"/>
    </location>
</feature>
<evidence type="ECO:0000259" key="3">
    <source>
        <dbReference type="SMART" id="SM00470"/>
    </source>
</evidence>
<feature type="domain" description="ParB-like N-terminal" evidence="3">
    <location>
        <begin position="13"/>
        <end position="103"/>
    </location>
</feature>
<evidence type="ECO:0000256" key="1">
    <source>
        <dbReference type="ARBA" id="ARBA00006295"/>
    </source>
</evidence>
<dbReference type="RefSeq" id="WP_015914425.1">
    <property type="nucleotide sequence ID" value="NC_011992.1"/>
</dbReference>
<dbReference type="EMBL" id="CP001392">
    <property type="protein sequence ID" value="ACM34605.1"/>
    <property type="molecule type" value="Genomic_DNA"/>
</dbReference>
<dbReference type="InterPro" id="IPR004437">
    <property type="entry name" value="ParB/RepB/Spo0J"/>
</dbReference>
<dbReference type="Pfam" id="PF02195">
    <property type="entry name" value="ParB_N"/>
    <property type="match status" value="1"/>
</dbReference>
<evidence type="ECO:0000313" key="4">
    <source>
        <dbReference type="EMBL" id="ACM34605.1"/>
    </source>
</evidence>
<accession>A0A9J9QBD5</accession>
<keyword evidence="5" id="KW-1185">Reference proteome</keyword>
<dbReference type="InterPro" id="IPR036086">
    <property type="entry name" value="ParB/Sulfiredoxin_sf"/>
</dbReference>
<dbReference type="NCBIfam" id="TIGR00180">
    <property type="entry name" value="parB_part"/>
    <property type="match status" value="1"/>
</dbReference>
<dbReference type="CDD" id="cd16411">
    <property type="entry name" value="ParB_N_like"/>
    <property type="match status" value="1"/>
</dbReference>
<dbReference type="GO" id="GO:0003677">
    <property type="term" value="F:DNA binding"/>
    <property type="evidence" value="ECO:0007669"/>
    <property type="project" value="InterPro"/>
</dbReference>
<dbReference type="InterPro" id="IPR003115">
    <property type="entry name" value="ParB_N"/>
</dbReference>
<dbReference type="SUPFAM" id="SSF110849">
    <property type="entry name" value="ParB/Sulfiredoxin"/>
    <property type="match status" value="1"/>
</dbReference>
<dbReference type="GO" id="GO:0007059">
    <property type="term" value="P:chromosome segregation"/>
    <property type="evidence" value="ECO:0007669"/>
    <property type="project" value="TreeGrafter"/>
</dbReference>
<dbReference type="Proteomes" id="UP000000450">
    <property type="component" value="Chromosome"/>
</dbReference>
<dbReference type="KEGG" id="dia:Dtpsy_3173"/>
<dbReference type="Gene3D" id="3.90.1530.30">
    <property type="match status" value="1"/>
</dbReference>
<organism evidence="4 5">
    <name type="scientific">Acidovorax ebreus (strain TPSY)</name>
    <name type="common">Diaphorobacter sp. (strain TPSY)</name>
    <dbReference type="NCBI Taxonomy" id="535289"/>
    <lineage>
        <taxon>Bacteria</taxon>
        <taxon>Pseudomonadati</taxon>
        <taxon>Pseudomonadota</taxon>
        <taxon>Betaproteobacteria</taxon>
        <taxon>Burkholderiales</taxon>
        <taxon>Comamonadaceae</taxon>
        <taxon>Diaphorobacter</taxon>
    </lineage>
</organism>
<proteinExistence type="inferred from homology"/>
<sequence>MSNEKEHRPSELRMIPLDRIEVLNPRERNSRVFEQIVGNIQSIGLKKPIIVTPRPGSDGEHYLLICGEGRFKAFKTIGQQEIPAMVMNVDDESAFIMSLTENIARRKFSPLELLVGIEQLRDQGYDKKAIAQKTGLSPEYVQGILYLLKNGEERLLMAVGSGRIPLNAAITIAGAGTDDKSVQAALQEAYESGKLRGSQLIQARRVIERRRTQGRSIGGRMPSRKPNEDVTTSSLVRNYQREVERQKLLVRKAETAQRNLLFIVGALRQLLADENFTNLLRAEGLDTLPQYLADRVWARGSGA</sequence>
<dbReference type="Pfam" id="PF07506">
    <property type="entry name" value="RepB"/>
    <property type="match status" value="1"/>
</dbReference>
<dbReference type="GO" id="GO:0005694">
    <property type="term" value="C:chromosome"/>
    <property type="evidence" value="ECO:0007669"/>
    <property type="project" value="TreeGrafter"/>
</dbReference>
<reference evidence="4 5" key="1">
    <citation type="journal article" date="2010" name="J. Bacteriol.">
        <title>Completed genome sequence of the anaerobic iron-oxidizing bacterium Acidovorax ebreus strain TPSY.</title>
        <authorList>
            <person name="Byrne-Bailey K.G."/>
            <person name="Weber K.A."/>
            <person name="Chair A.H."/>
            <person name="Bose S."/>
            <person name="Knox T."/>
            <person name="Spanbauer T.L."/>
            <person name="Chertkov O."/>
            <person name="Coates J.D."/>
        </authorList>
    </citation>
    <scope>NUCLEOTIDE SEQUENCE [LARGE SCALE GENOMIC DNA]</scope>
    <source>
        <strain evidence="4 5">TPSY</strain>
    </source>
</reference>
<evidence type="ECO:0000313" key="5">
    <source>
        <dbReference type="Proteomes" id="UP000000450"/>
    </source>
</evidence>
<dbReference type="Gene3D" id="1.10.10.2830">
    <property type="match status" value="1"/>
</dbReference>
<dbReference type="SUPFAM" id="SSF109709">
    <property type="entry name" value="KorB DNA-binding domain-like"/>
    <property type="match status" value="1"/>
</dbReference>
<evidence type="ECO:0000256" key="2">
    <source>
        <dbReference type="SAM" id="MobiDB-lite"/>
    </source>
</evidence>
<dbReference type="PANTHER" id="PTHR33375">
    <property type="entry name" value="CHROMOSOME-PARTITIONING PROTEIN PARB-RELATED"/>
    <property type="match status" value="1"/>
</dbReference>